<dbReference type="EMBL" id="JAASRM010000001">
    <property type="protein sequence ID" value="NIK88586.1"/>
    <property type="molecule type" value="Genomic_DNA"/>
</dbReference>
<keyword evidence="1" id="KW-0472">Membrane</keyword>
<sequence length="65" mass="7061">MAGQKIDSGCFFRLGAVFWLIIAALVGVAHFIWPIFSETRGFATLFVIAALALGFGLVYLAKPKE</sequence>
<protein>
    <submittedName>
        <fullName evidence="2">Uncharacterized protein</fullName>
    </submittedName>
</protein>
<organism evidence="2 3">
    <name type="scientific">Rhizomicrobium palustre</name>
    <dbReference type="NCBI Taxonomy" id="189966"/>
    <lineage>
        <taxon>Bacteria</taxon>
        <taxon>Pseudomonadati</taxon>
        <taxon>Pseudomonadota</taxon>
        <taxon>Alphaproteobacteria</taxon>
        <taxon>Micropepsales</taxon>
        <taxon>Micropepsaceae</taxon>
        <taxon>Rhizomicrobium</taxon>
    </lineage>
</organism>
<comment type="caution">
    <text evidence="2">The sequence shown here is derived from an EMBL/GenBank/DDBJ whole genome shotgun (WGS) entry which is preliminary data.</text>
</comment>
<evidence type="ECO:0000256" key="1">
    <source>
        <dbReference type="SAM" id="Phobius"/>
    </source>
</evidence>
<dbReference type="Proteomes" id="UP000570514">
    <property type="component" value="Unassembled WGS sequence"/>
</dbReference>
<feature type="transmembrane region" description="Helical" evidence="1">
    <location>
        <begin position="42"/>
        <end position="61"/>
    </location>
</feature>
<evidence type="ECO:0000313" key="3">
    <source>
        <dbReference type="Proteomes" id="UP000570514"/>
    </source>
</evidence>
<accession>A0A846MYS3</accession>
<gene>
    <name evidence="2" type="ORF">FHS83_001904</name>
</gene>
<name>A0A846MYS3_9PROT</name>
<dbReference type="RefSeq" id="WP_167082750.1">
    <property type="nucleotide sequence ID" value="NZ_BAAADC010000001.1"/>
</dbReference>
<keyword evidence="3" id="KW-1185">Reference proteome</keyword>
<proteinExistence type="predicted"/>
<dbReference type="AlphaFoldDB" id="A0A846MYS3"/>
<evidence type="ECO:0000313" key="2">
    <source>
        <dbReference type="EMBL" id="NIK88586.1"/>
    </source>
</evidence>
<feature type="transmembrane region" description="Helical" evidence="1">
    <location>
        <begin position="12"/>
        <end position="36"/>
    </location>
</feature>
<keyword evidence="1" id="KW-1133">Transmembrane helix</keyword>
<reference evidence="2 3" key="1">
    <citation type="submission" date="2020-03" db="EMBL/GenBank/DDBJ databases">
        <title>Genomic Encyclopedia of Type Strains, Phase IV (KMG-IV): sequencing the most valuable type-strain genomes for metagenomic binning, comparative biology and taxonomic classification.</title>
        <authorList>
            <person name="Goeker M."/>
        </authorList>
    </citation>
    <scope>NUCLEOTIDE SEQUENCE [LARGE SCALE GENOMIC DNA]</scope>
    <source>
        <strain evidence="2 3">DSM 19867</strain>
    </source>
</reference>
<keyword evidence="1" id="KW-0812">Transmembrane</keyword>